<keyword evidence="8" id="KW-1185">Reference proteome</keyword>
<dbReference type="AlphaFoldDB" id="A0A8S1FAY7"/>
<dbReference type="InterPro" id="IPR052854">
    <property type="entry name" value="Serpentine_rcpt_epsilon"/>
</dbReference>
<comment type="similarity">
    <text evidence="2">Belongs to the nematode receptor-like protein sre family.</text>
</comment>
<feature type="transmembrane region" description="Helical" evidence="6">
    <location>
        <begin position="170"/>
        <end position="190"/>
    </location>
</feature>
<evidence type="ECO:0000256" key="1">
    <source>
        <dbReference type="ARBA" id="ARBA00004141"/>
    </source>
</evidence>
<keyword evidence="5 6" id="KW-0472">Membrane</keyword>
<dbReference type="Proteomes" id="UP000494206">
    <property type="component" value="Unassembled WGS sequence"/>
</dbReference>
<dbReference type="GO" id="GO:0007606">
    <property type="term" value="P:sensory perception of chemical stimulus"/>
    <property type="evidence" value="ECO:0007669"/>
    <property type="project" value="InterPro"/>
</dbReference>
<dbReference type="InterPro" id="IPR004151">
    <property type="entry name" value="7TM_GPCR_serpentine_rcpt_Sre"/>
</dbReference>
<dbReference type="OrthoDB" id="5877072at2759"/>
<dbReference type="PANTHER" id="PTHR47518">
    <property type="entry name" value="SERPENTINE RECEPTOR CLASS EPSILON-13-RELATED"/>
    <property type="match status" value="1"/>
</dbReference>
<feature type="transmembrane region" description="Helical" evidence="6">
    <location>
        <begin position="220"/>
        <end position="244"/>
    </location>
</feature>
<evidence type="ECO:0000256" key="2">
    <source>
        <dbReference type="ARBA" id="ARBA00006803"/>
    </source>
</evidence>
<evidence type="ECO:0000313" key="7">
    <source>
        <dbReference type="EMBL" id="CAB3410941.1"/>
    </source>
</evidence>
<protein>
    <submittedName>
        <fullName evidence="7">Uncharacterized protein</fullName>
    </submittedName>
</protein>
<evidence type="ECO:0000313" key="8">
    <source>
        <dbReference type="Proteomes" id="UP000494206"/>
    </source>
</evidence>
<keyword evidence="4 6" id="KW-1133">Transmembrane helix</keyword>
<accession>A0A8S1FAY7</accession>
<dbReference type="GO" id="GO:0016020">
    <property type="term" value="C:membrane"/>
    <property type="evidence" value="ECO:0007669"/>
    <property type="project" value="UniProtKB-SubCell"/>
</dbReference>
<comment type="caution">
    <text evidence="7">The sequence shown here is derived from an EMBL/GenBank/DDBJ whole genome shotgun (WGS) entry which is preliminary data.</text>
</comment>
<organism evidence="7 8">
    <name type="scientific">Caenorhabditis bovis</name>
    <dbReference type="NCBI Taxonomy" id="2654633"/>
    <lineage>
        <taxon>Eukaryota</taxon>
        <taxon>Metazoa</taxon>
        <taxon>Ecdysozoa</taxon>
        <taxon>Nematoda</taxon>
        <taxon>Chromadorea</taxon>
        <taxon>Rhabditida</taxon>
        <taxon>Rhabditina</taxon>
        <taxon>Rhabditomorpha</taxon>
        <taxon>Rhabditoidea</taxon>
        <taxon>Rhabditidae</taxon>
        <taxon>Peloderinae</taxon>
        <taxon>Caenorhabditis</taxon>
    </lineage>
</organism>
<evidence type="ECO:0000256" key="5">
    <source>
        <dbReference type="ARBA" id="ARBA00023136"/>
    </source>
</evidence>
<reference evidence="7 8" key="1">
    <citation type="submission" date="2020-04" db="EMBL/GenBank/DDBJ databases">
        <authorList>
            <person name="Laetsch R D."/>
            <person name="Stevens L."/>
            <person name="Kumar S."/>
            <person name="Blaxter L. M."/>
        </authorList>
    </citation>
    <scope>NUCLEOTIDE SEQUENCE [LARGE SCALE GENOMIC DNA]</scope>
</reference>
<proteinExistence type="inferred from homology"/>
<evidence type="ECO:0000256" key="6">
    <source>
        <dbReference type="SAM" id="Phobius"/>
    </source>
</evidence>
<dbReference type="PANTHER" id="PTHR47518:SF3">
    <property type="entry name" value="SERPENTINE RECEPTOR CLASS EPSILON-13"/>
    <property type="match status" value="1"/>
</dbReference>
<evidence type="ECO:0000256" key="3">
    <source>
        <dbReference type="ARBA" id="ARBA00022692"/>
    </source>
</evidence>
<feature type="transmembrane region" description="Helical" evidence="6">
    <location>
        <begin position="97"/>
        <end position="121"/>
    </location>
</feature>
<gene>
    <name evidence="7" type="ORF">CBOVIS_LOCUS12387</name>
</gene>
<sequence>MFMRFFNTTCAIENGTIVYYNVVFALQLIFITFHCFTLSYYILNVVIDIRTKQYVTNVQKLHHCIYFSCVSGHVCLFAQKLLLLIGSPAALDTAHPAFFTISFIRASFCFPGFYGLSGFVVERWLATYFLDDYEKNQRPKLTILIVICIFVFAVLSAIDYHQGETSIRPATIFLAVSVIGYIGNQLNLHVNRKYYYRCKRADGGGYSLAQRVQISENIQFSFFFTQFAKSISFFAIIGPLSILVDNFEISCGWKNANTVFFDTMMPLYGVVTPYVVYYHNPKYQKELRHLMYKLKKCAGLGTTHASISPQKPRPTIKDTFGQELMFDTNQQTDYYFRQLQSEWNI</sequence>
<feature type="transmembrane region" description="Helical" evidence="6">
    <location>
        <begin position="141"/>
        <end position="158"/>
    </location>
</feature>
<dbReference type="Pfam" id="PF03125">
    <property type="entry name" value="Sre"/>
    <property type="match status" value="1"/>
</dbReference>
<keyword evidence="3 6" id="KW-0812">Transmembrane</keyword>
<name>A0A8S1FAY7_9PELO</name>
<feature type="transmembrane region" description="Helical" evidence="6">
    <location>
        <begin position="20"/>
        <end position="43"/>
    </location>
</feature>
<dbReference type="EMBL" id="CADEPM010000012">
    <property type="protein sequence ID" value="CAB3410941.1"/>
    <property type="molecule type" value="Genomic_DNA"/>
</dbReference>
<feature type="transmembrane region" description="Helical" evidence="6">
    <location>
        <begin position="64"/>
        <end position="85"/>
    </location>
</feature>
<feature type="transmembrane region" description="Helical" evidence="6">
    <location>
        <begin position="256"/>
        <end position="278"/>
    </location>
</feature>
<comment type="subcellular location">
    <subcellularLocation>
        <location evidence="1">Membrane</location>
        <topology evidence="1">Multi-pass membrane protein</topology>
    </subcellularLocation>
</comment>
<evidence type="ECO:0000256" key="4">
    <source>
        <dbReference type="ARBA" id="ARBA00022989"/>
    </source>
</evidence>